<sequence>MINKRHRFAHVLYSPPCDWQLYMRLTSDSPSLSAGSNPPEDYEVAVIQSSDYGSKPKPKPVPVTEQTNNFIKLLSRVDSGVVRTDSRLRVQAQALSEPTPV</sequence>
<dbReference type="AlphaFoldDB" id="A0AAV7WIC4"/>
<keyword evidence="2" id="KW-1185">Reference proteome</keyword>
<gene>
    <name evidence="1" type="ORF">NDU88_000006</name>
</gene>
<accession>A0AAV7WIC4</accession>
<organism evidence="1 2">
    <name type="scientific">Pleurodeles waltl</name>
    <name type="common">Iberian ribbed newt</name>
    <dbReference type="NCBI Taxonomy" id="8319"/>
    <lineage>
        <taxon>Eukaryota</taxon>
        <taxon>Metazoa</taxon>
        <taxon>Chordata</taxon>
        <taxon>Craniata</taxon>
        <taxon>Vertebrata</taxon>
        <taxon>Euteleostomi</taxon>
        <taxon>Amphibia</taxon>
        <taxon>Batrachia</taxon>
        <taxon>Caudata</taxon>
        <taxon>Salamandroidea</taxon>
        <taxon>Salamandridae</taxon>
        <taxon>Pleurodelinae</taxon>
        <taxon>Pleurodeles</taxon>
    </lineage>
</organism>
<evidence type="ECO:0000313" key="1">
    <source>
        <dbReference type="EMBL" id="KAJ1212342.1"/>
    </source>
</evidence>
<protein>
    <submittedName>
        <fullName evidence="1">Uncharacterized protein</fullName>
    </submittedName>
</protein>
<name>A0AAV7WIC4_PLEWA</name>
<dbReference type="EMBL" id="JANPWB010000001">
    <property type="protein sequence ID" value="KAJ1212342.1"/>
    <property type="molecule type" value="Genomic_DNA"/>
</dbReference>
<proteinExistence type="predicted"/>
<evidence type="ECO:0000313" key="2">
    <source>
        <dbReference type="Proteomes" id="UP001066276"/>
    </source>
</evidence>
<comment type="caution">
    <text evidence="1">The sequence shown here is derived from an EMBL/GenBank/DDBJ whole genome shotgun (WGS) entry which is preliminary data.</text>
</comment>
<reference evidence="1" key="1">
    <citation type="journal article" date="2022" name="bioRxiv">
        <title>Sequencing and chromosome-scale assembly of the giantPleurodeles waltlgenome.</title>
        <authorList>
            <person name="Brown T."/>
            <person name="Elewa A."/>
            <person name="Iarovenko S."/>
            <person name="Subramanian E."/>
            <person name="Araus A.J."/>
            <person name="Petzold A."/>
            <person name="Susuki M."/>
            <person name="Suzuki K.-i.T."/>
            <person name="Hayashi T."/>
            <person name="Toyoda A."/>
            <person name="Oliveira C."/>
            <person name="Osipova E."/>
            <person name="Leigh N.D."/>
            <person name="Simon A."/>
            <person name="Yun M.H."/>
        </authorList>
    </citation>
    <scope>NUCLEOTIDE SEQUENCE</scope>
    <source>
        <strain evidence="1">20211129_DDA</strain>
        <tissue evidence="1">Liver</tissue>
    </source>
</reference>
<dbReference type="Proteomes" id="UP001066276">
    <property type="component" value="Chromosome 1_1"/>
</dbReference>